<feature type="transmembrane region" description="Helical" evidence="1">
    <location>
        <begin position="6"/>
        <end position="26"/>
    </location>
</feature>
<dbReference type="EMBL" id="SNZW01000001">
    <property type="protein sequence ID" value="TDS20787.1"/>
    <property type="molecule type" value="Genomic_DNA"/>
</dbReference>
<proteinExistence type="predicted"/>
<gene>
    <name evidence="2" type="ORF">DFQ03_0040</name>
</gene>
<organism evidence="2 3">
    <name type="scientific">Maribacter caenipelagi</name>
    <dbReference type="NCBI Taxonomy" id="1447781"/>
    <lineage>
        <taxon>Bacteria</taxon>
        <taxon>Pseudomonadati</taxon>
        <taxon>Bacteroidota</taxon>
        <taxon>Flavobacteriia</taxon>
        <taxon>Flavobacteriales</taxon>
        <taxon>Flavobacteriaceae</taxon>
        <taxon>Maribacter</taxon>
    </lineage>
</organism>
<keyword evidence="1" id="KW-0812">Transmembrane</keyword>
<accession>A0A4R7DHV8</accession>
<protein>
    <recommendedName>
        <fullName evidence="4">DUF4258 domain-containing protein</fullName>
    </recommendedName>
</protein>
<keyword evidence="1" id="KW-1133">Transmembrane helix</keyword>
<dbReference type="Proteomes" id="UP000295274">
    <property type="component" value="Unassembled WGS sequence"/>
</dbReference>
<reference evidence="2 3" key="1">
    <citation type="submission" date="2019-03" db="EMBL/GenBank/DDBJ databases">
        <title>Genomic Encyclopedia of Type Strains, Phase III (KMG-III): the genomes of soil and plant-associated and newly described type strains.</title>
        <authorList>
            <person name="Whitman W."/>
        </authorList>
    </citation>
    <scope>NUCLEOTIDE SEQUENCE [LARGE SCALE GENOMIC DNA]</scope>
    <source>
        <strain evidence="2 3">CECT 8455</strain>
    </source>
</reference>
<comment type="caution">
    <text evidence="2">The sequence shown here is derived from an EMBL/GenBank/DDBJ whole genome shotgun (WGS) entry which is preliminary data.</text>
</comment>
<keyword evidence="3" id="KW-1185">Reference proteome</keyword>
<keyword evidence="1" id="KW-0472">Membrane</keyword>
<evidence type="ECO:0000313" key="2">
    <source>
        <dbReference type="EMBL" id="TDS20787.1"/>
    </source>
</evidence>
<sequence>MNMDFIKRLGFFLVGLSIGIVFLTFFMKKKSQETGVYFCYLPDCRTLKDIRSKSMYYSDEAKQKLKEFELDSIGITYILTEGDVDFSKSDTKSVPCKTYIVESEYKEQDYIFTVRNCREKASIEKVERQ</sequence>
<evidence type="ECO:0000256" key="1">
    <source>
        <dbReference type="SAM" id="Phobius"/>
    </source>
</evidence>
<evidence type="ECO:0000313" key="3">
    <source>
        <dbReference type="Proteomes" id="UP000295274"/>
    </source>
</evidence>
<evidence type="ECO:0008006" key="4">
    <source>
        <dbReference type="Google" id="ProtNLM"/>
    </source>
</evidence>
<dbReference type="AlphaFoldDB" id="A0A4R7DHV8"/>
<name>A0A4R7DHV8_9FLAO</name>